<protein>
    <submittedName>
        <fullName evidence="1">Uncharacterized protein</fullName>
    </submittedName>
</protein>
<reference evidence="1" key="2">
    <citation type="journal article" date="2015" name="Data Brief">
        <title>Shoot transcriptome of the giant reed, Arundo donax.</title>
        <authorList>
            <person name="Barrero R.A."/>
            <person name="Guerrero F.D."/>
            <person name="Moolhuijzen P."/>
            <person name="Goolsby J.A."/>
            <person name="Tidwell J."/>
            <person name="Bellgard S.E."/>
            <person name="Bellgard M.I."/>
        </authorList>
    </citation>
    <scope>NUCLEOTIDE SEQUENCE</scope>
    <source>
        <tissue evidence="1">Shoot tissue taken approximately 20 cm above the soil surface</tissue>
    </source>
</reference>
<reference evidence="1" key="1">
    <citation type="submission" date="2014-09" db="EMBL/GenBank/DDBJ databases">
        <authorList>
            <person name="Magalhaes I.L.F."/>
            <person name="Oliveira U."/>
            <person name="Santos F.R."/>
            <person name="Vidigal T.H.D.A."/>
            <person name="Brescovit A.D."/>
            <person name="Santos A.J."/>
        </authorList>
    </citation>
    <scope>NUCLEOTIDE SEQUENCE</scope>
    <source>
        <tissue evidence="1">Shoot tissue taken approximately 20 cm above the soil surface</tissue>
    </source>
</reference>
<name>A0A0A8Y228_ARUDO</name>
<sequence>MQKNLRQSALSRGTLALGPWTWQSWQLLFKTT</sequence>
<proteinExistence type="predicted"/>
<organism evidence="1">
    <name type="scientific">Arundo donax</name>
    <name type="common">Giant reed</name>
    <name type="synonym">Donax arundinaceus</name>
    <dbReference type="NCBI Taxonomy" id="35708"/>
    <lineage>
        <taxon>Eukaryota</taxon>
        <taxon>Viridiplantae</taxon>
        <taxon>Streptophyta</taxon>
        <taxon>Embryophyta</taxon>
        <taxon>Tracheophyta</taxon>
        <taxon>Spermatophyta</taxon>
        <taxon>Magnoliopsida</taxon>
        <taxon>Liliopsida</taxon>
        <taxon>Poales</taxon>
        <taxon>Poaceae</taxon>
        <taxon>PACMAD clade</taxon>
        <taxon>Arundinoideae</taxon>
        <taxon>Arundineae</taxon>
        <taxon>Arundo</taxon>
    </lineage>
</organism>
<evidence type="ECO:0000313" key="1">
    <source>
        <dbReference type="EMBL" id="JAD19235.1"/>
    </source>
</evidence>
<accession>A0A0A8Y228</accession>
<dbReference type="AlphaFoldDB" id="A0A0A8Y228"/>
<dbReference type="EMBL" id="GBRH01278660">
    <property type="protein sequence ID" value="JAD19235.1"/>
    <property type="molecule type" value="Transcribed_RNA"/>
</dbReference>